<evidence type="ECO:0000313" key="2">
    <source>
        <dbReference type="Proteomes" id="UP001069802"/>
    </source>
</evidence>
<sequence length="42" mass="4692">MGGQIVDATIVSAPKPRMSEMEKVDVKVGKSADDFWPDRPFR</sequence>
<dbReference type="Proteomes" id="UP001069802">
    <property type="component" value="Unassembled WGS sequence"/>
</dbReference>
<keyword evidence="2" id="KW-1185">Reference proteome</keyword>
<accession>A0ABT4LLY1</accession>
<evidence type="ECO:0000313" key="1">
    <source>
        <dbReference type="EMBL" id="MCZ4282128.1"/>
    </source>
</evidence>
<dbReference type="RefSeq" id="WP_269424274.1">
    <property type="nucleotide sequence ID" value="NZ_JAPWGY010000005.1"/>
</dbReference>
<protein>
    <submittedName>
        <fullName evidence="1">Uncharacterized protein</fullName>
    </submittedName>
</protein>
<name>A0ABT4LLY1_9PROT</name>
<reference evidence="1" key="1">
    <citation type="submission" date="2022-12" db="EMBL/GenBank/DDBJ databases">
        <title>Bacterial isolates from different developmental stages of Nematostella vectensis.</title>
        <authorList>
            <person name="Fraune S."/>
        </authorList>
    </citation>
    <scope>NUCLEOTIDE SEQUENCE</scope>
    <source>
        <strain evidence="1">G21630-S1</strain>
    </source>
</reference>
<gene>
    <name evidence="1" type="ORF">O4H49_15170</name>
</gene>
<organism evidence="1 2">
    <name type="scientific">Kiloniella laminariae</name>
    <dbReference type="NCBI Taxonomy" id="454162"/>
    <lineage>
        <taxon>Bacteria</taxon>
        <taxon>Pseudomonadati</taxon>
        <taxon>Pseudomonadota</taxon>
        <taxon>Alphaproteobacteria</taxon>
        <taxon>Rhodospirillales</taxon>
        <taxon>Kiloniellaceae</taxon>
        <taxon>Kiloniella</taxon>
    </lineage>
</organism>
<proteinExistence type="predicted"/>
<comment type="caution">
    <text evidence="1">The sequence shown here is derived from an EMBL/GenBank/DDBJ whole genome shotgun (WGS) entry which is preliminary data.</text>
</comment>
<dbReference type="EMBL" id="JAPWGY010000005">
    <property type="protein sequence ID" value="MCZ4282128.1"/>
    <property type="molecule type" value="Genomic_DNA"/>
</dbReference>